<evidence type="ECO:0000256" key="6">
    <source>
        <dbReference type="ARBA" id="ARBA00022619"/>
    </source>
</evidence>
<dbReference type="Pfam" id="PF01872">
    <property type="entry name" value="RibD_C"/>
    <property type="match status" value="1"/>
</dbReference>
<organism evidence="14 15">
    <name type="scientific">Cochliobolus sativus</name>
    <name type="common">Common root rot and spot blotch fungus</name>
    <name type="synonym">Bipolaris sorokiniana</name>
    <dbReference type="NCBI Taxonomy" id="45130"/>
    <lineage>
        <taxon>Eukaryota</taxon>
        <taxon>Fungi</taxon>
        <taxon>Dikarya</taxon>
        <taxon>Ascomycota</taxon>
        <taxon>Pezizomycotina</taxon>
        <taxon>Dothideomycetes</taxon>
        <taxon>Pleosporomycetidae</taxon>
        <taxon>Pleosporales</taxon>
        <taxon>Pleosporineae</taxon>
        <taxon>Pleosporaceae</taxon>
        <taxon>Bipolaris</taxon>
    </lineage>
</organism>
<dbReference type="InterPro" id="IPR002734">
    <property type="entry name" value="RibDG_C"/>
</dbReference>
<name>A0A8H6DZ22_COCSA</name>
<dbReference type="EC" id="1.1.1.302" evidence="4"/>
<comment type="catalytic activity">
    <reaction evidence="11">
        <text>2,5-diamino-6-(1-D-ribitylamino)pyrimidin-4(3H)-one 5'-phosphate + NAD(+) = 2,5-diamino-6-(1-D-ribosylamino)pyrimidin-4(3H)-one 5'-phosphate + NADH + H(+)</text>
        <dbReference type="Rhea" id="RHEA:27274"/>
        <dbReference type="ChEBI" id="CHEBI:15378"/>
        <dbReference type="ChEBI" id="CHEBI:57540"/>
        <dbReference type="ChEBI" id="CHEBI:57945"/>
        <dbReference type="ChEBI" id="CHEBI:58890"/>
        <dbReference type="ChEBI" id="CHEBI:59545"/>
        <dbReference type="EC" id="1.1.1.302"/>
    </reaction>
</comment>
<evidence type="ECO:0000256" key="7">
    <source>
        <dbReference type="ARBA" id="ARBA00022857"/>
    </source>
</evidence>
<evidence type="ECO:0000256" key="3">
    <source>
        <dbReference type="ARBA" id="ARBA00009723"/>
    </source>
</evidence>
<evidence type="ECO:0000256" key="2">
    <source>
        <dbReference type="ARBA" id="ARBA00005104"/>
    </source>
</evidence>
<comment type="catalytic activity">
    <reaction evidence="12">
        <text>2,5-diamino-6-(1-D-ribitylamino)pyrimidin-4(3H)-one 5'-phosphate + NADP(+) = 2,5-diamino-6-(1-D-ribosylamino)pyrimidin-4(3H)-one 5'-phosphate + NADPH + H(+)</text>
        <dbReference type="Rhea" id="RHEA:27278"/>
        <dbReference type="ChEBI" id="CHEBI:15378"/>
        <dbReference type="ChEBI" id="CHEBI:57783"/>
        <dbReference type="ChEBI" id="CHEBI:58349"/>
        <dbReference type="ChEBI" id="CHEBI:58890"/>
        <dbReference type="ChEBI" id="CHEBI:59545"/>
        <dbReference type="EC" id="1.1.1.302"/>
    </reaction>
</comment>
<dbReference type="SUPFAM" id="SSF53597">
    <property type="entry name" value="Dihydrofolate reductase-like"/>
    <property type="match status" value="1"/>
</dbReference>
<evidence type="ECO:0000256" key="5">
    <source>
        <dbReference type="ARBA" id="ARBA00015035"/>
    </source>
</evidence>
<dbReference type="GO" id="GO:0008703">
    <property type="term" value="F:5-amino-6-(5-phosphoribosylamino)uracil reductase activity"/>
    <property type="evidence" value="ECO:0007669"/>
    <property type="project" value="InterPro"/>
</dbReference>
<proteinExistence type="inferred from homology"/>
<keyword evidence="8" id="KW-0560">Oxidoreductase</keyword>
<evidence type="ECO:0000259" key="13">
    <source>
        <dbReference type="Pfam" id="PF01872"/>
    </source>
</evidence>
<sequence>MAIMTPTPIREALHFADAESKQLIDYMPPVPDRTPKEKPFVTLTFATSLDSQLSISPGVQTALSGPQSKSMTHFLRSKHDAILIGVGTAVADNPSLNCRIQGVGGYGGEGLIGQPQPIVVDPQCRWQFSEESKVLKLAREGKGKAPFIVTHVAPSDAHRSVLENVGGKFLLLGPSPTQKSETTSSWHMILDALKEQGIRSVMIEGGGFVINDFLGPGPAYSLVDSVIVTIAPTWLGKGGVQVCPDGGSHRLPVTRLKDVKWIPLGEDVVLCGRPNTSLRSENMQ</sequence>
<keyword evidence="6" id="KW-0686">Riboflavin biosynthesis</keyword>
<dbReference type="GO" id="GO:0009231">
    <property type="term" value="P:riboflavin biosynthetic process"/>
    <property type="evidence" value="ECO:0007669"/>
    <property type="project" value="UniProtKB-KW"/>
</dbReference>
<dbReference type="Proteomes" id="UP000624244">
    <property type="component" value="Unassembled WGS sequence"/>
</dbReference>
<comment type="function">
    <text evidence="1">Catalyzes an early step in riboflavin biosynthesis, the NADPH-dependent reduction of the ribose side chain of 2,5-diamino-6-ribosylamino-4(3H)-pyrimidinone 5'-phosphate, yielding 2,5-diamino-6-ribitylamino-4(3H)-pyrimidinone 5'-phosphate.</text>
</comment>
<evidence type="ECO:0000313" key="14">
    <source>
        <dbReference type="EMBL" id="KAF5853229.1"/>
    </source>
</evidence>
<dbReference type="PANTHER" id="PTHR38011">
    <property type="entry name" value="DIHYDROFOLATE REDUCTASE FAMILY PROTEIN (AFU_ORTHOLOGUE AFUA_8G06820)"/>
    <property type="match status" value="1"/>
</dbReference>
<accession>A0A8H6DZ22</accession>
<comment type="similarity">
    <text evidence="3">Belongs to the HTP reductase family.</text>
</comment>
<dbReference type="PANTHER" id="PTHR38011:SF7">
    <property type="entry name" value="2,5-DIAMINO-6-RIBOSYLAMINO-4(3H)-PYRIMIDINONE 5'-PHOSPHATE REDUCTASE"/>
    <property type="match status" value="1"/>
</dbReference>
<dbReference type="InterPro" id="IPR050765">
    <property type="entry name" value="Riboflavin_Biosynth_HTPR"/>
</dbReference>
<protein>
    <recommendedName>
        <fullName evidence="5">2,5-diamino-6-ribosylamino-4(3H)-pyrimidinone 5'-phosphate reductase</fullName>
        <ecNumber evidence="4">1.1.1.302</ecNumber>
    </recommendedName>
    <alternativeName>
        <fullName evidence="10">2,5-diamino-6-(5-phospho-D-ribosylamino)pyrimidin-4(3H)-one reductase</fullName>
    </alternativeName>
    <alternativeName>
        <fullName evidence="9">2,5-diamino-6-ribitylamino-4(3H)-pyrimidinone 5'-phosphate synthase</fullName>
    </alternativeName>
</protein>
<comment type="caution">
    <text evidence="14">The sequence shown here is derived from an EMBL/GenBank/DDBJ whole genome shotgun (WGS) entry which is preliminary data.</text>
</comment>
<evidence type="ECO:0000256" key="11">
    <source>
        <dbReference type="ARBA" id="ARBA00047550"/>
    </source>
</evidence>
<evidence type="ECO:0000256" key="12">
    <source>
        <dbReference type="ARBA" id="ARBA00049020"/>
    </source>
</evidence>
<evidence type="ECO:0000256" key="9">
    <source>
        <dbReference type="ARBA" id="ARBA00030073"/>
    </source>
</evidence>
<dbReference type="AlphaFoldDB" id="A0A8H6DZ22"/>
<evidence type="ECO:0000256" key="8">
    <source>
        <dbReference type="ARBA" id="ARBA00023002"/>
    </source>
</evidence>
<keyword evidence="7" id="KW-0521">NADP</keyword>
<evidence type="ECO:0000256" key="4">
    <source>
        <dbReference type="ARBA" id="ARBA00012851"/>
    </source>
</evidence>
<dbReference type="Gene3D" id="3.40.430.10">
    <property type="entry name" value="Dihydrofolate Reductase, subunit A"/>
    <property type="match status" value="1"/>
</dbReference>
<comment type="pathway">
    <text evidence="2">Cofactor biosynthesis; riboflavin biosynthesis.</text>
</comment>
<evidence type="ECO:0000256" key="1">
    <source>
        <dbReference type="ARBA" id="ARBA00003555"/>
    </source>
</evidence>
<dbReference type="EMBL" id="WNKQ01000002">
    <property type="protein sequence ID" value="KAF5853229.1"/>
    <property type="molecule type" value="Genomic_DNA"/>
</dbReference>
<evidence type="ECO:0000256" key="10">
    <source>
        <dbReference type="ARBA" id="ARBA00031630"/>
    </source>
</evidence>
<dbReference type="InterPro" id="IPR024072">
    <property type="entry name" value="DHFR-like_dom_sf"/>
</dbReference>
<reference evidence="14" key="1">
    <citation type="submission" date="2019-11" db="EMBL/GenBank/DDBJ databases">
        <title>Bipolaris sorokiniana Genome sequencing.</title>
        <authorList>
            <person name="Wang H."/>
        </authorList>
    </citation>
    <scope>NUCLEOTIDE SEQUENCE</scope>
</reference>
<evidence type="ECO:0000313" key="15">
    <source>
        <dbReference type="Proteomes" id="UP000624244"/>
    </source>
</evidence>
<feature type="domain" description="Bacterial bifunctional deaminase-reductase C-terminal" evidence="13">
    <location>
        <begin position="39"/>
        <end position="270"/>
    </location>
</feature>
<gene>
    <name evidence="14" type="ORF">GGP41_001803</name>
</gene>